<dbReference type="GO" id="GO:0004674">
    <property type="term" value="F:protein serine/threonine kinase activity"/>
    <property type="evidence" value="ECO:0007669"/>
    <property type="project" value="UniProtKB-KW"/>
</dbReference>
<evidence type="ECO:0000256" key="6">
    <source>
        <dbReference type="SAM" id="MobiDB-lite"/>
    </source>
</evidence>
<comment type="caution">
    <text evidence="8">The sequence shown here is derived from an EMBL/GenBank/DDBJ whole genome shotgun (WGS) entry which is preliminary data.</text>
</comment>
<dbReference type="Proteomes" id="UP001153678">
    <property type="component" value="Unassembled WGS sequence"/>
</dbReference>
<evidence type="ECO:0000256" key="4">
    <source>
        <dbReference type="ARBA" id="ARBA00022777"/>
    </source>
</evidence>
<dbReference type="GO" id="GO:0005524">
    <property type="term" value="F:ATP binding"/>
    <property type="evidence" value="ECO:0007669"/>
    <property type="project" value="UniProtKB-KW"/>
</dbReference>
<reference evidence="8" key="1">
    <citation type="submission" date="2022-08" db="EMBL/GenBank/DDBJ databases">
        <authorList>
            <person name="Kallberg Y."/>
            <person name="Tangrot J."/>
            <person name="Rosling A."/>
        </authorList>
    </citation>
    <scope>NUCLEOTIDE SEQUENCE</scope>
    <source>
        <strain evidence="8">Wild A</strain>
    </source>
</reference>
<evidence type="ECO:0000256" key="3">
    <source>
        <dbReference type="ARBA" id="ARBA00022741"/>
    </source>
</evidence>
<dbReference type="InterPro" id="IPR011009">
    <property type="entry name" value="Kinase-like_dom_sf"/>
</dbReference>
<dbReference type="Gene3D" id="1.10.510.10">
    <property type="entry name" value="Transferase(Phosphotransferase) domain 1"/>
    <property type="match status" value="1"/>
</dbReference>
<name>A0A9W4STM4_9GLOM</name>
<evidence type="ECO:0000313" key="8">
    <source>
        <dbReference type="EMBL" id="CAI2180469.1"/>
    </source>
</evidence>
<sequence>MDIDLRRYLLQNHHLSWKERIQITFYIIDALNSIHKDDIIHKDLHSGNILYLQYNNYWYISDLGFCGPADMPSGSIYGNLPYIAPEVITGKAYTKASDIYSVGMLMWELASGQPPFNDYENDYDLAIKIINGMRPKIVSNIPIEYKKLMEESDNCSNSSAKNNSSAKSGSIFEVNNNKSSKRLSRVFKKLRMNISNTNINNSDEAIHHQSKEHSIENSDDDDNPNLHLKVQKDHLEIRNRLEVPDINFKST</sequence>
<keyword evidence="2" id="KW-0808">Transferase</keyword>
<dbReference type="SUPFAM" id="SSF56112">
    <property type="entry name" value="Protein kinase-like (PK-like)"/>
    <property type="match status" value="1"/>
</dbReference>
<keyword evidence="1" id="KW-0723">Serine/threonine-protein kinase</keyword>
<evidence type="ECO:0000313" key="9">
    <source>
        <dbReference type="Proteomes" id="UP001153678"/>
    </source>
</evidence>
<proteinExistence type="predicted"/>
<evidence type="ECO:0000256" key="2">
    <source>
        <dbReference type="ARBA" id="ARBA00022679"/>
    </source>
</evidence>
<dbReference type="SMART" id="SM00220">
    <property type="entry name" value="S_TKc"/>
    <property type="match status" value="1"/>
</dbReference>
<feature type="compositionally biased region" description="Low complexity" evidence="6">
    <location>
        <begin position="154"/>
        <end position="170"/>
    </location>
</feature>
<dbReference type="InterPro" id="IPR000719">
    <property type="entry name" value="Prot_kinase_dom"/>
</dbReference>
<feature type="compositionally biased region" description="Basic and acidic residues" evidence="6">
    <location>
        <begin position="204"/>
        <end position="216"/>
    </location>
</feature>
<keyword evidence="9" id="KW-1185">Reference proteome</keyword>
<accession>A0A9W4STM4</accession>
<evidence type="ECO:0000256" key="5">
    <source>
        <dbReference type="ARBA" id="ARBA00022840"/>
    </source>
</evidence>
<keyword evidence="3" id="KW-0547">Nucleotide-binding</keyword>
<dbReference type="OrthoDB" id="2388386at2759"/>
<evidence type="ECO:0000256" key="1">
    <source>
        <dbReference type="ARBA" id="ARBA00022527"/>
    </source>
</evidence>
<keyword evidence="5" id="KW-0067">ATP-binding</keyword>
<feature type="region of interest" description="Disordered" evidence="6">
    <location>
        <begin position="153"/>
        <end position="173"/>
    </location>
</feature>
<gene>
    <name evidence="8" type="ORF">FWILDA_LOCUS9597</name>
</gene>
<feature type="domain" description="Protein kinase" evidence="7">
    <location>
        <begin position="1"/>
        <end position="251"/>
    </location>
</feature>
<dbReference type="AlphaFoldDB" id="A0A9W4STM4"/>
<evidence type="ECO:0000259" key="7">
    <source>
        <dbReference type="PROSITE" id="PS50011"/>
    </source>
</evidence>
<organism evidence="8 9">
    <name type="scientific">Funneliformis geosporum</name>
    <dbReference type="NCBI Taxonomy" id="1117311"/>
    <lineage>
        <taxon>Eukaryota</taxon>
        <taxon>Fungi</taxon>
        <taxon>Fungi incertae sedis</taxon>
        <taxon>Mucoromycota</taxon>
        <taxon>Glomeromycotina</taxon>
        <taxon>Glomeromycetes</taxon>
        <taxon>Glomerales</taxon>
        <taxon>Glomeraceae</taxon>
        <taxon>Funneliformis</taxon>
    </lineage>
</organism>
<dbReference type="PROSITE" id="PS50011">
    <property type="entry name" value="PROTEIN_KINASE_DOM"/>
    <property type="match status" value="1"/>
</dbReference>
<dbReference type="PANTHER" id="PTHR24351">
    <property type="entry name" value="RIBOSOMAL PROTEIN S6 KINASE"/>
    <property type="match status" value="1"/>
</dbReference>
<keyword evidence="4" id="KW-0418">Kinase</keyword>
<protein>
    <submittedName>
        <fullName evidence="8">12214_t:CDS:1</fullName>
    </submittedName>
</protein>
<dbReference type="Pfam" id="PF00069">
    <property type="entry name" value="Pkinase"/>
    <property type="match status" value="1"/>
</dbReference>
<dbReference type="EMBL" id="CAMKVN010002295">
    <property type="protein sequence ID" value="CAI2180469.1"/>
    <property type="molecule type" value="Genomic_DNA"/>
</dbReference>
<feature type="region of interest" description="Disordered" evidence="6">
    <location>
        <begin position="198"/>
        <end position="226"/>
    </location>
</feature>